<comment type="caution">
    <text evidence="6">The sequence shown here is derived from an EMBL/GenBank/DDBJ whole genome shotgun (WGS) entry which is preliminary data.</text>
</comment>
<evidence type="ECO:0008006" key="8">
    <source>
        <dbReference type="Google" id="ProtNLM"/>
    </source>
</evidence>
<dbReference type="InterPro" id="IPR037185">
    <property type="entry name" value="EmrE-like"/>
</dbReference>
<evidence type="ECO:0000256" key="5">
    <source>
        <dbReference type="SAM" id="Phobius"/>
    </source>
</evidence>
<organism evidence="6 7">
    <name type="scientific">Camellia sinensis</name>
    <name type="common">Tea plant</name>
    <name type="synonym">Thea sinensis</name>
    <dbReference type="NCBI Taxonomy" id="4442"/>
    <lineage>
        <taxon>Eukaryota</taxon>
        <taxon>Viridiplantae</taxon>
        <taxon>Streptophyta</taxon>
        <taxon>Embryophyta</taxon>
        <taxon>Tracheophyta</taxon>
        <taxon>Spermatophyta</taxon>
        <taxon>Magnoliopsida</taxon>
        <taxon>eudicotyledons</taxon>
        <taxon>Gunneridae</taxon>
        <taxon>Pentapetalae</taxon>
        <taxon>asterids</taxon>
        <taxon>Ericales</taxon>
        <taxon>Theaceae</taxon>
        <taxon>Camellia</taxon>
    </lineage>
</organism>
<protein>
    <recommendedName>
        <fullName evidence="8">WAT1-related protein</fullName>
    </recommendedName>
</protein>
<sequence length="155" mass="16883">MTMGIFLQILALGVLEPGLDQNLLYAGSKQTPAGFLSCMAGVRPALTFIAAWIFSLETVRLNQRRSQAKLIGTIIMAGGAIIIGLYSGPTISSSFHSDVREQESGLKEDYIEGSTYVFISVGLICSLHHFIGKSCYEIPCTSCPYGVRLLDRSYH</sequence>
<evidence type="ECO:0000313" key="6">
    <source>
        <dbReference type="EMBL" id="KAF5939157.1"/>
    </source>
</evidence>
<keyword evidence="7" id="KW-1185">Reference proteome</keyword>
<gene>
    <name evidence="6" type="ORF">HYC85_023416</name>
</gene>
<dbReference type="AlphaFoldDB" id="A0A7J7GF79"/>
<dbReference type="GO" id="GO:0022857">
    <property type="term" value="F:transmembrane transporter activity"/>
    <property type="evidence" value="ECO:0007669"/>
    <property type="project" value="InterPro"/>
</dbReference>
<keyword evidence="2 5" id="KW-0812">Transmembrane</keyword>
<dbReference type="Proteomes" id="UP000593564">
    <property type="component" value="Unassembled WGS sequence"/>
</dbReference>
<reference evidence="7" key="1">
    <citation type="journal article" date="2020" name="Nat. Commun.">
        <title>Genome assembly of wild tea tree DASZ reveals pedigree and selection history of tea varieties.</title>
        <authorList>
            <person name="Zhang W."/>
            <person name="Zhang Y."/>
            <person name="Qiu H."/>
            <person name="Guo Y."/>
            <person name="Wan H."/>
            <person name="Zhang X."/>
            <person name="Scossa F."/>
            <person name="Alseekh S."/>
            <person name="Zhang Q."/>
            <person name="Wang P."/>
            <person name="Xu L."/>
            <person name="Schmidt M.H."/>
            <person name="Jia X."/>
            <person name="Li D."/>
            <person name="Zhu A."/>
            <person name="Guo F."/>
            <person name="Chen W."/>
            <person name="Ni D."/>
            <person name="Usadel B."/>
            <person name="Fernie A.R."/>
            <person name="Wen W."/>
        </authorList>
    </citation>
    <scope>NUCLEOTIDE SEQUENCE [LARGE SCALE GENOMIC DNA]</scope>
    <source>
        <strain evidence="7">cv. G240</strain>
    </source>
</reference>
<dbReference type="PANTHER" id="PTHR31218">
    <property type="entry name" value="WAT1-RELATED PROTEIN"/>
    <property type="match status" value="1"/>
</dbReference>
<dbReference type="SUPFAM" id="SSF103481">
    <property type="entry name" value="Multidrug resistance efflux transporter EmrE"/>
    <property type="match status" value="1"/>
</dbReference>
<keyword evidence="4 5" id="KW-0472">Membrane</keyword>
<evidence type="ECO:0000256" key="1">
    <source>
        <dbReference type="ARBA" id="ARBA00004141"/>
    </source>
</evidence>
<dbReference type="GO" id="GO:0016020">
    <property type="term" value="C:membrane"/>
    <property type="evidence" value="ECO:0007669"/>
    <property type="project" value="InterPro"/>
</dbReference>
<feature type="transmembrane region" description="Helical" evidence="5">
    <location>
        <begin position="33"/>
        <end position="56"/>
    </location>
</feature>
<evidence type="ECO:0000313" key="7">
    <source>
        <dbReference type="Proteomes" id="UP000593564"/>
    </source>
</evidence>
<dbReference type="EMBL" id="JACBKZ010000011">
    <property type="protein sequence ID" value="KAF5939157.1"/>
    <property type="molecule type" value="Genomic_DNA"/>
</dbReference>
<name>A0A7J7GF79_CAMSI</name>
<evidence type="ECO:0000256" key="4">
    <source>
        <dbReference type="ARBA" id="ARBA00023136"/>
    </source>
</evidence>
<feature type="transmembrane region" description="Helical" evidence="5">
    <location>
        <begin position="68"/>
        <end position="87"/>
    </location>
</feature>
<reference evidence="6 7" key="2">
    <citation type="submission" date="2020-07" db="EMBL/GenBank/DDBJ databases">
        <title>Genome assembly of wild tea tree DASZ reveals pedigree and selection history of tea varieties.</title>
        <authorList>
            <person name="Zhang W."/>
        </authorList>
    </citation>
    <scope>NUCLEOTIDE SEQUENCE [LARGE SCALE GENOMIC DNA]</scope>
    <source>
        <strain evidence="7">cv. G240</strain>
        <tissue evidence="6">Leaf</tissue>
    </source>
</reference>
<accession>A0A7J7GF79</accession>
<proteinExistence type="predicted"/>
<comment type="subcellular location">
    <subcellularLocation>
        <location evidence="1">Membrane</location>
        <topology evidence="1">Multi-pass membrane protein</topology>
    </subcellularLocation>
</comment>
<evidence type="ECO:0000256" key="2">
    <source>
        <dbReference type="ARBA" id="ARBA00022692"/>
    </source>
</evidence>
<keyword evidence="3 5" id="KW-1133">Transmembrane helix</keyword>
<dbReference type="InterPro" id="IPR030184">
    <property type="entry name" value="WAT1-related"/>
</dbReference>
<evidence type="ECO:0000256" key="3">
    <source>
        <dbReference type="ARBA" id="ARBA00022989"/>
    </source>
</evidence>